<dbReference type="InterPro" id="IPR008183">
    <property type="entry name" value="Aldose_1/G6P_1-epimerase"/>
</dbReference>
<dbReference type="InterPro" id="IPR011013">
    <property type="entry name" value="Gal_mutarotase_sf_dom"/>
</dbReference>
<gene>
    <name evidence="1" type="ORF">RM423_05305</name>
</gene>
<name>A0ABU2J744_9ACTN</name>
<keyword evidence="2" id="KW-1185">Reference proteome</keyword>
<evidence type="ECO:0000313" key="1">
    <source>
        <dbReference type="EMBL" id="MDT0260807.1"/>
    </source>
</evidence>
<evidence type="ECO:0000313" key="2">
    <source>
        <dbReference type="Proteomes" id="UP001183176"/>
    </source>
</evidence>
<dbReference type="SUPFAM" id="SSF74650">
    <property type="entry name" value="Galactose mutarotase-like"/>
    <property type="match status" value="1"/>
</dbReference>
<dbReference type="PANTHER" id="PTHR10091:SF0">
    <property type="entry name" value="GALACTOSE MUTAROTASE"/>
    <property type="match status" value="1"/>
</dbReference>
<dbReference type="EMBL" id="JAVREH010000005">
    <property type="protein sequence ID" value="MDT0260807.1"/>
    <property type="molecule type" value="Genomic_DNA"/>
</dbReference>
<dbReference type="PANTHER" id="PTHR10091">
    <property type="entry name" value="ALDOSE-1-EPIMERASE"/>
    <property type="match status" value="1"/>
</dbReference>
<dbReference type="InterPro" id="IPR014718">
    <property type="entry name" value="GH-type_carb-bd"/>
</dbReference>
<comment type="caution">
    <text evidence="1">The sequence shown here is derived from an EMBL/GenBank/DDBJ whole genome shotgun (WGS) entry which is preliminary data.</text>
</comment>
<dbReference type="Gene3D" id="2.70.98.10">
    <property type="match status" value="1"/>
</dbReference>
<protein>
    <submittedName>
        <fullName evidence="1">Aldose 1-epimerase family protein</fullName>
    </submittedName>
</protein>
<sequence length="295" mass="31421">MAFTGSVARIEAGGYRAEVAEVGAGLAGLWHDDVAVTVEMPAGELPPKSTGAVLMPWPNRIRDGHYSFDGAGYQLALTEPAQRNASHGFAKWARWNATERSASAVTMAHDLVPQTGYPFEVRLQITYSVAAETGLTVSVTATNTGSGAAPFGAGFHPYLDLGNEELDGVELLIPAATVLDTDERQIPVGRSDVTGTPFDLRQSRPIGSLRLDHGYADLVGSTAVVRSARRQAELRWDAAFGYLQVFTPPFVTPGRNAVAIEPMSCPANAFNSGEGLVRLEPGATWLGEWGIRLLG</sequence>
<dbReference type="RefSeq" id="WP_311421964.1">
    <property type="nucleotide sequence ID" value="NZ_JAVREH010000005.1"/>
</dbReference>
<dbReference type="Pfam" id="PF01263">
    <property type="entry name" value="Aldose_epim"/>
    <property type="match status" value="1"/>
</dbReference>
<dbReference type="InterPro" id="IPR037480">
    <property type="entry name" value="YihR-like"/>
</dbReference>
<accession>A0ABU2J744</accession>
<reference evidence="2" key="1">
    <citation type="submission" date="2023-07" db="EMBL/GenBank/DDBJ databases">
        <title>30 novel species of actinomycetes from the DSMZ collection.</title>
        <authorList>
            <person name="Nouioui I."/>
        </authorList>
    </citation>
    <scope>NUCLEOTIDE SEQUENCE [LARGE SCALE GENOMIC DNA]</scope>
    <source>
        <strain evidence="2">DSM 44399</strain>
    </source>
</reference>
<dbReference type="CDD" id="cd09022">
    <property type="entry name" value="Aldose_epim_Ec_YihR"/>
    <property type="match status" value="1"/>
</dbReference>
<proteinExistence type="predicted"/>
<dbReference type="Proteomes" id="UP001183176">
    <property type="component" value="Unassembled WGS sequence"/>
</dbReference>
<organism evidence="1 2">
    <name type="scientific">Jatrophihabitans lederbergiae</name>
    <dbReference type="NCBI Taxonomy" id="3075547"/>
    <lineage>
        <taxon>Bacteria</taxon>
        <taxon>Bacillati</taxon>
        <taxon>Actinomycetota</taxon>
        <taxon>Actinomycetes</taxon>
        <taxon>Jatrophihabitantales</taxon>
        <taxon>Jatrophihabitantaceae</taxon>
        <taxon>Jatrophihabitans</taxon>
    </lineage>
</organism>